<dbReference type="AlphaFoldDB" id="A0A844QA04"/>
<dbReference type="EMBL" id="WPHG01000001">
    <property type="protein sequence ID" value="MVA95727.1"/>
    <property type="molecule type" value="Genomic_DNA"/>
</dbReference>
<dbReference type="Proteomes" id="UP000463224">
    <property type="component" value="Unassembled WGS sequence"/>
</dbReference>
<evidence type="ECO:0008006" key="3">
    <source>
        <dbReference type="Google" id="ProtNLM"/>
    </source>
</evidence>
<gene>
    <name evidence="1" type="ORF">GN330_00480</name>
</gene>
<accession>A0A844QA04</accession>
<organism evidence="1 2">
    <name type="scientific">Nitratireductor arenosus</name>
    <dbReference type="NCBI Taxonomy" id="2682096"/>
    <lineage>
        <taxon>Bacteria</taxon>
        <taxon>Pseudomonadati</taxon>
        <taxon>Pseudomonadota</taxon>
        <taxon>Alphaproteobacteria</taxon>
        <taxon>Hyphomicrobiales</taxon>
        <taxon>Phyllobacteriaceae</taxon>
        <taxon>Nitratireductor</taxon>
    </lineage>
</organism>
<name>A0A844QA04_9HYPH</name>
<proteinExistence type="predicted"/>
<dbReference type="RefSeq" id="WP_156710616.1">
    <property type="nucleotide sequence ID" value="NZ_WPHG01000001.1"/>
</dbReference>
<reference evidence="1 2" key="1">
    <citation type="submission" date="2019-12" db="EMBL/GenBank/DDBJ databases">
        <title>Nitratireductor arenosus sp. nov., Isolated from sea sand, Jeju island, South Korea.</title>
        <authorList>
            <person name="Kim W."/>
        </authorList>
    </citation>
    <scope>NUCLEOTIDE SEQUENCE [LARGE SCALE GENOMIC DNA]</scope>
    <source>
        <strain evidence="1 2">CAU 1489</strain>
    </source>
</reference>
<protein>
    <recommendedName>
        <fullName evidence="3">Flagellar basal body-associated protein FliL</fullName>
    </recommendedName>
</protein>
<sequence length="167" mass="18905">MIKFVIGAVWIVAVTIGSIFFAFSATGDKGDTGERAYLEGLDYYKTEIVSVPVIQKGEVRGYFLTRLIYTVEPEKLKKLELPLDTLLVDQLYTYLFSNPQIDFSQTDVLDLVALRNGLRDSINARVGDKLVEEVLVQQIDYLTKSDIRDNALRRRDADGGQNRPVLR</sequence>
<comment type="caution">
    <text evidence="1">The sequence shown here is derived from an EMBL/GenBank/DDBJ whole genome shotgun (WGS) entry which is preliminary data.</text>
</comment>
<keyword evidence="2" id="KW-1185">Reference proteome</keyword>
<evidence type="ECO:0000313" key="2">
    <source>
        <dbReference type="Proteomes" id="UP000463224"/>
    </source>
</evidence>
<evidence type="ECO:0000313" key="1">
    <source>
        <dbReference type="EMBL" id="MVA95727.1"/>
    </source>
</evidence>